<dbReference type="EMBL" id="VZOL01000149">
    <property type="protein sequence ID" value="KAB0675970.1"/>
    <property type="molecule type" value="Genomic_DNA"/>
</dbReference>
<protein>
    <recommendedName>
        <fullName evidence="7">Calcium-mediated lectin domain-containing protein</fullName>
    </recommendedName>
</protein>
<dbReference type="AlphaFoldDB" id="A0A119GKY1"/>
<name>A0A119GKY1_9BURK</name>
<dbReference type="EMBL" id="LPLZ01000080">
    <property type="protein sequence ID" value="KWN05814.1"/>
    <property type="molecule type" value="Genomic_DNA"/>
</dbReference>
<dbReference type="GeneID" id="46199837"/>
<sequence length="185" mass="19645">MADYVKYGDVIRLTNGYGGNWKGGYLCVGGPARVDGGQDYVGTVSSLSGNETATQWIIVSPLNQKPKGQNVVSCDQILLQSVKDNSYLALFNNNANNGQNLDVATSGGLGGTGSVAWHIFIRSNPQNDPKLITEDQLFLLNSFNNGAGFLDTRGEGQSGFLYNVSASLLVDREGSGSGAWMITRG</sequence>
<reference evidence="4 5" key="1">
    <citation type="submission" date="2015-11" db="EMBL/GenBank/DDBJ databases">
        <title>Expanding the genomic diversity of Burkholderia species for the development of highly accurate diagnostics.</title>
        <authorList>
            <person name="Sahl J."/>
            <person name="Keim P."/>
            <person name="Wagner D."/>
        </authorList>
    </citation>
    <scope>NUCLEOTIDE SEQUENCE [LARGE SCALE GENOMIC DNA]</scope>
    <source>
        <strain evidence="2 4">MSMB1301WGS</strain>
        <strain evidence="3 5">MSMB793WGS</strain>
    </source>
</reference>
<dbReference type="EMBL" id="LPEQ01000009">
    <property type="protein sequence ID" value="KVV57911.1"/>
    <property type="molecule type" value="Genomic_DNA"/>
</dbReference>
<keyword evidence="4" id="KW-1185">Reference proteome</keyword>
<organism evidence="3 5">
    <name type="scientific">Burkholderia territorii</name>
    <dbReference type="NCBI Taxonomy" id="1503055"/>
    <lineage>
        <taxon>Bacteria</taxon>
        <taxon>Pseudomonadati</taxon>
        <taxon>Pseudomonadota</taxon>
        <taxon>Betaproteobacteria</taxon>
        <taxon>Burkholderiales</taxon>
        <taxon>Burkholderiaceae</taxon>
        <taxon>Burkholderia</taxon>
        <taxon>Burkholderia cepacia complex</taxon>
    </lineage>
</organism>
<comment type="caution">
    <text evidence="3">The sequence shown here is derived from an EMBL/GenBank/DDBJ whole genome shotgun (WGS) entry which is preliminary data.</text>
</comment>
<evidence type="ECO:0000313" key="2">
    <source>
        <dbReference type="EMBL" id="KVV57911.1"/>
    </source>
</evidence>
<accession>A0A119GKY1</accession>
<proteinExistence type="predicted"/>
<gene>
    <name evidence="1" type="ORF">F7R13_13755</name>
    <name evidence="2" type="ORF">WT27_23555</name>
    <name evidence="3" type="ORF">WT83_28550</name>
</gene>
<dbReference type="Proteomes" id="UP000068016">
    <property type="component" value="Unassembled WGS sequence"/>
</dbReference>
<dbReference type="Proteomes" id="UP000473571">
    <property type="component" value="Unassembled WGS sequence"/>
</dbReference>
<dbReference type="KEGG" id="btei:WS51_16555"/>
<dbReference type="Proteomes" id="UP000062317">
    <property type="component" value="Unassembled WGS sequence"/>
</dbReference>
<evidence type="ECO:0000313" key="1">
    <source>
        <dbReference type="EMBL" id="KAB0675970.1"/>
    </source>
</evidence>
<evidence type="ECO:0000313" key="5">
    <source>
        <dbReference type="Proteomes" id="UP000068016"/>
    </source>
</evidence>
<evidence type="ECO:0000313" key="4">
    <source>
        <dbReference type="Proteomes" id="UP000062317"/>
    </source>
</evidence>
<reference evidence="1 6" key="2">
    <citation type="submission" date="2019-09" db="EMBL/GenBank/DDBJ databases">
        <title>Draft genome sequences of 48 bacterial type strains from the CCUG.</title>
        <authorList>
            <person name="Tunovic T."/>
            <person name="Pineiro-Iglesias B."/>
            <person name="Unosson C."/>
            <person name="Inganas E."/>
            <person name="Ohlen M."/>
            <person name="Cardew S."/>
            <person name="Jensie-Markopoulos S."/>
            <person name="Salva-Serra F."/>
            <person name="Jaen-Luchoro D."/>
            <person name="Karlsson R."/>
            <person name="Svensson-Stadler L."/>
            <person name="Chun J."/>
            <person name="Moore E."/>
        </authorList>
    </citation>
    <scope>NUCLEOTIDE SEQUENCE [LARGE SCALE GENOMIC DNA]</scope>
    <source>
        <strain evidence="1 6">CCUG 65687</strain>
    </source>
</reference>
<evidence type="ECO:0008006" key="7">
    <source>
        <dbReference type="Google" id="ProtNLM"/>
    </source>
</evidence>
<evidence type="ECO:0000313" key="6">
    <source>
        <dbReference type="Proteomes" id="UP000473571"/>
    </source>
</evidence>
<dbReference type="RefSeq" id="WP_059449405.1">
    <property type="nucleotide sequence ID" value="NZ_CABVPO010000041.1"/>
</dbReference>
<dbReference type="Gene3D" id="2.80.10.50">
    <property type="match status" value="1"/>
</dbReference>
<evidence type="ECO:0000313" key="3">
    <source>
        <dbReference type="EMBL" id="KWN05814.1"/>
    </source>
</evidence>